<dbReference type="Proteomes" id="UP001370758">
    <property type="component" value="Unassembled WGS sequence"/>
</dbReference>
<feature type="region of interest" description="Disordered" evidence="1">
    <location>
        <begin position="83"/>
        <end position="118"/>
    </location>
</feature>
<keyword evidence="3" id="KW-1185">Reference proteome</keyword>
<accession>A0AAV9VUI3</accession>
<evidence type="ECO:0000313" key="2">
    <source>
        <dbReference type="EMBL" id="KAK6496808.1"/>
    </source>
</evidence>
<comment type="caution">
    <text evidence="2">The sequence shown here is derived from an EMBL/GenBank/DDBJ whole genome shotgun (WGS) entry which is preliminary data.</text>
</comment>
<feature type="region of interest" description="Disordered" evidence="1">
    <location>
        <begin position="1"/>
        <end position="33"/>
    </location>
</feature>
<evidence type="ECO:0000313" key="3">
    <source>
        <dbReference type="Proteomes" id="UP001370758"/>
    </source>
</evidence>
<sequence length="155" mass="17817">MFLTYSSDEDDDEALDPPPSLKKRKSPELLPNRAPAMELILEVREKKKRCLEREEEREGGKRRKTFFSVARQEAKVAIEKRKQAREYIQNPPAPPPAPPVLRGTVPIARPTDPKKRKASITFFSCNSEKYKSSSALRPPNSQRVDIKTRKARNIF</sequence>
<name>A0AAV9VUI3_9PEZI</name>
<protein>
    <recommendedName>
        <fullName evidence="4">TPX2 C-terminal domain-containing protein</fullName>
    </recommendedName>
</protein>
<evidence type="ECO:0000256" key="1">
    <source>
        <dbReference type="SAM" id="MobiDB-lite"/>
    </source>
</evidence>
<feature type="region of interest" description="Disordered" evidence="1">
    <location>
        <begin position="130"/>
        <end position="155"/>
    </location>
</feature>
<proteinExistence type="predicted"/>
<dbReference type="EMBL" id="JAVHJL010000010">
    <property type="protein sequence ID" value="KAK6496808.1"/>
    <property type="molecule type" value="Genomic_DNA"/>
</dbReference>
<evidence type="ECO:0008006" key="4">
    <source>
        <dbReference type="Google" id="ProtNLM"/>
    </source>
</evidence>
<dbReference type="AlphaFoldDB" id="A0AAV9VUI3"/>
<gene>
    <name evidence="2" type="ORF">TWF481_001792</name>
</gene>
<organism evidence="2 3">
    <name type="scientific">Arthrobotrys musiformis</name>
    <dbReference type="NCBI Taxonomy" id="47236"/>
    <lineage>
        <taxon>Eukaryota</taxon>
        <taxon>Fungi</taxon>
        <taxon>Dikarya</taxon>
        <taxon>Ascomycota</taxon>
        <taxon>Pezizomycotina</taxon>
        <taxon>Orbiliomycetes</taxon>
        <taxon>Orbiliales</taxon>
        <taxon>Orbiliaceae</taxon>
        <taxon>Arthrobotrys</taxon>
    </lineage>
</organism>
<feature type="compositionally biased region" description="Polar residues" evidence="1">
    <location>
        <begin position="130"/>
        <end position="143"/>
    </location>
</feature>
<reference evidence="2 3" key="1">
    <citation type="submission" date="2023-08" db="EMBL/GenBank/DDBJ databases">
        <authorList>
            <person name="Palmer J.M."/>
        </authorList>
    </citation>
    <scope>NUCLEOTIDE SEQUENCE [LARGE SCALE GENOMIC DNA]</scope>
    <source>
        <strain evidence="2 3">TWF481</strain>
    </source>
</reference>